<protein>
    <submittedName>
        <fullName evidence="1">Uncharacterized protein</fullName>
    </submittedName>
</protein>
<gene>
    <name evidence="1" type="ORF">DXZ20_35620</name>
</gene>
<name>A0A6M0RXH7_9CYAN</name>
<comment type="caution">
    <text evidence="1">The sequence shown here is derived from an EMBL/GenBank/DDBJ whole genome shotgun (WGS) entry which is preliminary data.</text>
</comment>
<organism evidence="1 2">
    <name type="scientific">Adonisia turfae CCMR0081</name>
    <dbReference type="NCBI Taxonomy" id="2292702"/>
    <lineage>
        <taxon>Bacteria</taxon>
        <taxon>Bacillati</taxon>
        <taxon>Cyanobacteriota</taxon>
        <taxon>Adonisia</taxon>
        <taxon>Adonisia turfae</taxon>
    </lineage>
</organism>
<dbReference type="EMBL" id="QXHD01000004">
    <property type="protein sequence ID" value="NEZ60874.1"/>
    <property type="molecule type" value="Genomic_DNA"/>
</dbReference>
<reference evidence="1 2" key="1">
    <citation type="journal article" date="2020" name="Microb. Ecol.">
        <title>Ecogenomics of the Marine Benthic Filamentous Cyanobacterium Adonisia.</title>
        <authorList>
            <person name="Walter J.M."/>
            <person name="Coutinho F.H."/>
            <person name="Leomil L."/>
            <person name="Hargreaves P.I."/>
            <person name="Campeao M.E."/>
            <person name="Vieira V.V."/>
            <person name="Silva B.S."/>
            <person name="Fistarol G.O."/>
            <person name="Salomon P.S."/>
            <person name="Sawabe T."/>
            <person name="Mino S."/>
            <person name="Hosokawa M."/>
            <person name="Miyashita H."/>
            <person name="Maruyama F."/>
            <person name="van Verk M.C."/>
            <person name="Dutilh B.E."/>
            <person name="Thompson C.C."/>
            <person name="Thompson F.L."/>
        </authorList>
    </citation>
    <scope>NUCLEOTIDE SEQUENCE [LARGE SCALE GENOMIC DNA]</scope>
    <source>
        <strain evidence="1 2">CCMR0081</strain>
    </source>
</reference>
<proteinExistence type="predicted"/>
<evidence type="ECO:0000313" key="1">
    <source>
        <dbReference type="EMBL" id="NEZ60874.1"/>
    </source>
</evidence>
<dbReference type="AlphaFoldDB" id="A0A6M0RXH7"/>
<dbReference type="Gene3D" id="2.60.120.260">
    <property type="entry name" value="Galactose-binding domain-like"/>
    <property type="match status" value="1"/>
</dbReference>
<accession>A0A6M0RXH7</accession>
<dbReference type="Proteomes" id="UP000481033">
    <property type="component" value="Unassembled WGS sequence"/>
</dbReference>
<evidence type="ECO:0000313" key="2">
    <source>
        <dbReference type="Proteomes" id="UP000481033"/>
    </source>
</evidence>
<sequence length="230" mass="25498">MFYPSKLQFRLLWLFGILGTATTGSYLFAAPVVGIGSSVFKRRPLLSWSRSKTVKPLDGWFEAGSHPDDYEMGADRRTTYDGTASGTVQGKHNGSEGFGTLMQVFDARAYQGQRLRLTGYVKAKAVEDWAGLWMRVDSASGQVLSFDNMENRSIQGTTEWQPYDIVLDVPVESNNIAFGLLLAGDGQVWMDNLQFEVVDAHTPTTAISLEQSSETRQLTESPANLSFETF</sequence>
<keyword evidence="2" id="KW-1185">Reference proteome</keyword>